<dbReference type="EMBL" id="ATHJ01000088">
    <property type="protein sequence ID" value="EPR39741.1"/>
    <property type="molecule type" value="Genomic_DNA"/>
</dbReference>
<dbReference type="RefSeq" id="WP_020877346.1">
    <property type="nucleotide sequence ID" value="NZ_ATHJ01000088.1"/>
</dbReference>
<protein>
    <submittedName>
        <fullName evidence="1">Uncharacterized protein</fullName>
    </submittedName>
</protein>
<dbReference type="AlphaFoldDB" id="S7TRZ6"/>
<dbReference type="STRING" id="897.B2D07_18945"/>
<dbReference type="Proteomes" id="UP000014977">
    <property type="component" value="Unassembled WGS sequence"/>
</dbReference>
<comment type="caution">
    <text evidence="1">The sequence shown here is derived from an EMBL/GenBank/DDBJ whole genome shotgun (WGS) entry which is preliminary data.</text>
</comment>
<sequence>MSNDNNNNVYKTGKGNSYSMNLNRLSGGALEIQANNINDTQVDDDRPFPSMIGVSAEVSADGKVSFGKGLQTYNGASLASNLQGDILSTAKTKWGTPVSDLSKYSDNEVIVTVQGTQCTLKTALQVGLVHKDSNGSVVDPTASREASPQPPQKTLEVDLAGNSRQNLNAVYQRLGSGIADNTIVSLINAAINEDGTKADRTLESASKALGINASATKQIFQNAISDVEKNATAFGEKHLGLPMKEVFEHLTTCSKMYRTSVYIRLLNSDLSVFPELAENHKLKNKF</sequence>
<accession>S7TRZ6</accession>
<reference evidence="1 2" key="1">
    <citation type="journal article" date="2013" name="Genome Announc.">
        <title>Draft genome sequences for three mercury-methylating, sulfate-reducing bacteria.</title>
        <authorList>
            <person name="Brown S.D."/>
            <person name="Hurt R.A.Jr."/>
            <person name="Gilmour C.C."/>
            <person name="Elias D.A."/>
        </authorList>
    </citation>
    <scope>NUCLEOTIDE SEQUENCE [LARGE SCALE GENOMIC DNA]</scope>
    <source>
        <strain evidence="1 2">DSM 2059</strain>
    </source>
</reference>
<evidence type="ECO:0000313" key="2">
    <source>
        <dbReference type="Proteomes" id="UP000014977"/>
    </source>
</evidence>
<keyword evidence="2" id="KW-1185">Reference proteome</keyword>
<evidence type="ECO:0000313" key="1">
    <source>
        <dbReference type="EMBL" id="EPR39741.1"/>
    </source>
</evidence>
<proteinExistence type="predicted"/>
<organism evidence="1 2">
    <name type="scientific">Desulfococcus multivorans DSM 2059</name>
    <dbReference type="NCBI Taxonomy" id="1121405"/>
    <lineage>
        <taxon>Bacteria</taxon>
        <taxon>Pseudomonadati</taxon>
        <taxon>Thermodesulfobacteriota</taxon>
        <taxon>Desulfobacteria</taxon>
        <taxon>Desulfobacterales</taxon>
        <taxon>Desulfococcaceae</taxon>
        <taxon>Desulfococcus</taxon>
    </lineage>
</organism>
<gene>
    <name evidence="1" type="ORF">dsmv_2589</name>
</gene>
<name>S7TRZ6_DESML</name>